<dbReference type="GO" id="GO:0004497">
    <property type="term" value="F:monooxygenase activity"/>
    <property type="evidence" value="ECO:0007669"/>
    <property type="project" value="UniProtKB-KW"/>
</dbReference>
<comment type="caution">
    <text evidence="10">The sequence shown here is derived from an EMBL/GenBank/DDBJ whole genome shotgun (WGS) entry which is preliminary data.</text>
</comment>
<evidence type="ECO:0008006" key="12">
    <source>
        <dbReference type="Google" id="ProtNLM"/>
    </source>
</evidence>
<dbReference type="OrthoDB" id="1844152at2759"/>
<evidence type="ECO:0000256" key="2">
    <source>
        <dbReference type="ARBA" id="ARBA00010617"/>
    </source>
</evidence>
<accession>A0A9N9ZBG3</accession>
<keyword evidence="3 8" id="KW-0349">Heme</keyword>
<dbReference type="GO" id="GO:0020037">
    <property type="term" value="F:heme binding"/>
    <property type="evidence" value="ECO:0007669"/>
    <property type="project" value="InterPro"/>
</dbReference>
<dbReference type="Pfam" id="PF00067">
    <property type="entry name" value="p450"/>
    <property type="match status" value="1"/>
</dbReference>
<dbReference type="GO" id="GO:0005506">
    <property type="term" value="F:iron ion binding"/>
    <property type="evidence" value="ECO:0007669"/>
    <property type="project" value="InterPro"/>
</dbReference>
<dbReference type="SUPFAM" id="SSF48264">
    <property type="entry name" value="Cytochrome P450"/>
    <property type="match status" value="1"/>
</dbReference>
<name>A0A9N9ZBG3_9HYPO</name>
<comment type="similarity">
    <text evidence="2 9">Belongs to the cytochrome P450 family.</text>
</comment>
<gene>
    <name evidence="10" type="ORF">CSOL1703_00015075</name>
</gene>
<evidence type="ECO:0000313" key="11">
    <source>
        <dbReference type="Proteomes" id="UP000775872"/>
    </source>
</evidence>
<evidence type="ECO:0000256" key="3">
    <source>
        <dbReference type="ARBA" id="ARBA00022617"/>
    </source>
</evidence>
<dbReference type="InterPro" id="IPR002403">
    <property type="entry name" value="Cyt_P450_E_grp-IV"/>
</dbReference>
<reference evidence="11" key="1">
    <citation type="submission" date="2019-06" db="EMBL/GenBank/DDBJ databases">
        <authorList>
            <person name="Broberg M."/>
        </authorList>
    </citation>
    <scope>NUCLEOTIDE SEQUENCE [LARGE SCALE GENOMIC DNA]</scope>
</reference>
<keyword evidence="4 8" id="KW-0479">Metal-binding</keyword>
<dbReference type="Gene3D" id="1.10.630.10">
    <property type="entry name" value="Cytochrome P450"/>
    <property type="match status" value="1"/>
</dbReference>
<comment type="cofactor">
    <cofactor evidence="1 8">
        <name>heme</name>
        <dbReference type="ChEBI" id="CHEBI:30413"/>
    </cofactor>
</comment>
<dbReference type="PRINTS" id="PR00465">
    <property type="entry name" value="EP450IV"/>
</dbReference>
<dbReference type="InterPro" id="IPR001128">
    <property type="entry name" value="Cyt_P450"/>
</dbReference>
<dbReference type="PANTHER" id="PTHR46206:SF7">
    <property type="entry name" value="P450, PUTATIVE (EUROFUNG)-RELATED"/>
    <property type="match status" value="1"/>
</dbReference>
<keyword evidence="7 9" id="KW-0503">Monooxygenase</keyword>
<keyword evidence="6 8" id="KW-0408">Iron</keyword>
<evidence type="ECO:0000256" key="8">
    <source>
        <dbReference type="PIRSR" id="PIRSR602403-1"/>
    </source>
</evidence>
<evidence type="ECO:0000256" key="4">
    <source>
        <dbReference type="ARBA" id="ARBA00022723"/>
    </source>
</evidence>
<dbReference type="AlphaFoldDB" id="A0A9N9ZBG3"/>
<keyword evidence="11" id="KW-1185">Reference proteome</keyword>
<dbReference type="InterPro" id="IPR017972">
    <property type="entry name" value="Cyt_P450_CS"/>
</dbReference>
<evidence type="ECO:0000256" key="5">
    <source>
        <dbReference type="ARBA" id="ARBA00023002"/>
    </source>
</evidence>
<sequence>MPEPASSSGLLVLLGRRMYGIAEKLVNETQLTSVGLLCALVMLLTTSGFLYSLVEPRRLTKHIILEREIPSARERREHFFSQPRDLIIKGYQNFREEIWGIESSAGVRLQLPVGFLDELKSHSALSFEKFISSEGMLDYTGVGGLSDDALHKFKSKFNPTVGSYAPVLHNIVKVQMDKIFQKHEDWTEVNINDGIMEMVSILSARVFTGTEASQNVEWLELGPSYVANVLVYIEALKRWPKVLRPLARFFLPQRQLILRQWEQAKQFLSSAISKHKMQQQHMNDPPSLMDYFINDERISLEDMFRLQMAIVVAGIHTTSASLTQLLYDLAAYPEGIPELREQIKQVYEENGRVFNKKALSELKKLDSWMKESQRFRAPDLTTFQRLAVDSLTLSNGLYIPRGTKMELPTTAIQVDDRLYEEPQLFDGLRFYECRQKEGNENKHLFISTGKLDLAWGYGRHACPGRFIADVEIKLVIAEFLLRFDIRNPVGQPRHADLEFESNLLPDPTKTVMLKMVKKY</sequence>
<dbReference type="InterPro" id="IPR036396">
    <property type="entry name" value="Cyt_P450_sf"/>
</dbReference>
<dbReference type="EMBL" id="CABFOC020000043">
    <property type="protein sequence ID" value="CAH0052199.1"/>
    <property type="molecule type" value="Genomic_DNA"/>
</dbReference>
<evidence type="ECO:0000256" key="7">
    <source>
        <dbReference type="ARBA" id="ARBA00023033"/>
    </source>
</evidence>
<dbReference type="GO" id="GO:0016705">
    <property type="term" value="F:oxidoreductase activity, acting on paired donors, with incorporation or reduction of molecular oxygen"/>
    <property type="evidence" value="ECO:0007669"/>
    <property type="project" value="InterPro"/>
</dbReference>
<dbReference type="CDD" id="cd11041">
    <property type="entry name" value="CYP503A1-like"/>
    <property type="match status" value="1"/>
</dbReference>
<keyword evidence="5 9" id="KW-0560">Oxidoreductase</keyword>
<dbReference type="Proteomes" id="UP000775872">
    <property type="component" value="Unassembled WGS sequence"/>
</dbReference>
<evidence type="ECO:0000256" key="1">
    <source>
        <dbReference type="ARBA" id="ARBA00001971"/>
    </source>
</evidence>
<reference evidence="10 11" key="2">
    <citation type="submission" date="2021-10" db="EMBL/GenBank/DDBJ databases">
        <authorList>
            <person name="Piombo E."/>
        </authorList>
    </citation>
    <scope>NUCLEOTIDE SEQUENCE [LARGE SCALE GENOMIC DNA]</scope>
</reference>
<dbReference type="PANTHER" id="PTHR46206">
    <property type="entry name" value="CYTOCHROME P450"/>
    <property type="match status" value="1"/>
</dbReference>
<evidence type="ECO:0000256" key="6">
    <source>
        <dbReference type="ARBA" id="ARBA00023004"/>
    </source>
</evidence>
<protein>
    <recommendedName>
        <fullName evidence="12">Cytochrome P450</fullName>
    </recommendedName>
</protein>
<evidence type="ECO:0000256" key="9">
    <source>
        <dbReference type="RuleBase" id="RU000461"/>
    </source>
</evidence>
<dbReference type="PROSITE" id="PS00086">
    <property type="entry name" value="CYTOCHROME_P450"/>
    <property type="match status" value="1"/>
</dbReference>
<evidence type="ECO:0000313" key="10">
    <source>
        <dbReference type="EMBL" id="CAH0052199.1"/>
    </source>
</evidence>
<feature type="binding site" description="axial binding residue" evidence="8">
    <location>
        <position position="462"/>
    </location>
    <ligand>
        <name>heme</name>
        <dbReference type="ChEBI" id="CHEBI:30413"/>
    </ligand>
    <ligandPart>
        <name>Fe</name>
        <dbReference type="ChEBI" id="CHEBI:18248"/>
    </ligandPart>
</feature>
<proteinExistence type="inferred from homology"/>
<organism evidence="10 11">
    <name type="scientific">Clonostachys solani</name>
    <dbReference type="NCBI Taxonomy" id="160281"/>
    <lineage>
        <taxon>Eukaryota</taxon>
        <taxon>Fungi</taxon>
        <taxon>Dikarya</taxon>
        <taxon>Ascomycota</taxon>
        <taxon>Pezizomycotina</taxon>
        <taxon>Sordariomycetes</taxon>
        <taxon>Hypocreomycetidae</taxon>
        <taxon>Hypocreales</taxon>
        <taxon>Bionectriaceae</taxon>
        <taxon>Clonostachys</taxon>
    </lineage>
</organism>